<dbReference type="Proteomes" id="UP000653565">
    <property type="component" value="Unassembled WGS sequence"/>
</dbReference>
<feature type="region of interest" description="Disordered" evidence="1">
    <location>
        <begin position="72"/>
        <end position="115"/>
    </location>
</feature>
<proteinExistence type="predicted"/>
<gene>
    <name evidence="2" type="ORF">CNMCM6805_000085</name>
</gene>
<organism evidence="2 3">
    <name type="scientific">Aspergillus fumigatiaffinis</name>
    <dbReference type="NCBI Taxonomy" id="340414"/>
    <lineage>
        <taxon>Eukaryota</taxon>
        <taxon>Fungi</taxon>
        <taxon>Dikarya</taxon>
        <taxon>Ascomycota</taxon>
        <taxon>Pezizomycotina</taxon>
        <taxon>Eurotiomycetes</taxon>
        <taxon>Eurotiomycetidae</taxon>
        <taxon>Eurotiales</taxon>
        <taxon>Aspergillaceae</taxon>
        <taxon>Aspergillus</taxon>
        <taxon>Aspergillus subgen. Fumigati</taxon>
    </lineage>
</organism>
<protein>
    <submittedName>
        <fullName evidence="2">Uncharacterized protein</fullName>
    </submittedName>
</protein>
<sequence>MQEGLMRSSDGAAARAGEGLGEDATAAADVEVAEVVSGGRGGCGLTRRGQGLGQAGGDEFVAEGVHEMEDARGADGIPPAAGEGGEMREFICGDGGGGMSAGSVGAAEEGGERAK</sequence>
<dbReference type="EMBL" id="JAAAPX010000102">
    <property type="protein sequence ID" value="KAF4231475.1"/>
    <property type="molecule type" value="Genomic_DNA"/>
</dbReference>
<keyword evidence="3" id="KW-1185">Reference proteome</keyword>
<comment type="caution">
    <text evidence="2">The sequence shown here is derived from an EMBL/GenBank/DDBJ whole genome shotgun (WGS) entry which is preliminary data.</text>
</comment>
<evidence type="ECO:0000313" key="3">
    <source>
        <dbReference type="Proteomes" id="UP000653565"/>
    </source>
</evidence>
<evidence type="ECO:0000313" key="2">
    <source>
        <dbReference type="EMBL" id="KAF4231475.1"/>
    </source>
</evidence>
<reference evidence="2" key="2">
    <citation type="submission" date="2020-04" db="EMBL/GenBank/DDBJ databases">
        <authorList>
            <person name="Santos R.A.C."/>
            <person name="Steenwyk J.L."/>
            <person name="Rivero-Menendez O."/>
            <person name="Mead M.E."/>
            <person name="Silva L.P."/>
            <person name="Bastos R.W."/>
            <person name="Alastruey-Izquierdo A."/>
            <person name="Goldman G.H."/>
            <person name="Rokas A."/>
        </authorList>
    </citation>
    <scope>NUCLEOTIDE SEQUENCE</scope>
    <source>
        <strain evidence="2">CNM-CM6805</strain>
    </source>
</reference>
<reference evidence="2" key="1">
    <citation type="journal article" date="2020" name="bioRxiv">
        <title>Genomic and phenotypic heterogeneity of clinical isolates of the human pathogens Aspergillus fumigatus, Aspergillus lentulus and Aspergillus fumigatiaffinis.</title>
        <authorList>
            <person name="dos Santos R.A.C."/>
            <person name="Steenwyk J.L."/>
            <person name="Rivero-Menendez O."/>
            <person name="Mead M.E."/>
            <person name="Silva L.P."/>
            <person name="Bastos R.W."/>
            <person name="Alastruey-Izquierdo A."/>
            <person name="Goldman G.H."/>
            <person name="Rokas A."/>
        </authorList>
    </citation>
    <scope>NUCLEOTIDE SEQUENCE</scope>
    <source>
        <strain evidence="2">CNM-CM6805</strain>
    </source>
</reference>
<evidence type="ECO:0000256" key="1">
    <source>
        <dbReference type="SAM" id="MobiDB-lite"/>
    </source>
</evidence>
<feature type="compositionally biased region" description="Low complexity" evidence="1">
    <location>
        <begin position="10"/>
        <end position="23"/>
    </location>
</feature>
<dbReference type="AlphaFoldDB" id="A0A8H4M7A7"/>
<accession>A0A8H4M7A7</accession>
<feature type="region of interest" description="Disordered" evidence="1">
    <location>
        <begin position="1"/>
        <end position="23"/>
    </location>
</feature>
<name>A0A8H4M7A7_9EURO</name>